<dbReference type="AlphaFoldDB" id="A0A8T1VFS7"/>
<feature type="non-terminal residue" evidence="2">
    <location>
        <position position="60"/>
    </location>
</feature>
<organism evidence="2 3">
    <name type="scientific">Phytophthora pseudosyringae</name>
    <dbReference type="NCBI Taxonomy" id="221518"/>
    <lineage>
        <taxon>Eukaryota</taxon>
        <taxon>Sar</taxon>
        <taxon>Stramenopiles</taxon>
        <taxon>Oomycota</taxon>
        <taxon>Peronosporomycetes</taxon>
        <taxon>Peronosporales</taxon>
        <taxon>Peronosporaceae</taxon>
        <taxon>Phytophthora</taxon>
    </lineage>
</organism>
<proteinExistence type="predicted"/>
<evidence type="ECO:0000256" key="1">
    <source>
        <dbReference type="SAM" id="SignalP"/>
    </source>
</evidence>
<keyword evidence="3" id="KW-1185">Reference proteome</keyword>
<feature type="signal peptide" evidence="1">
    <location>
        <begin position="1"/>
        <end position="23"/>
    </location>
</feature>
<evidence type="ECO:0000313" key="3">
    <source>
        <dbReference type="Proteomes" id="UP000694044"/>
    </source>
</evidence>
<dbReference type="OrthoDB" id="10581212at2759"/>
<gene>
    <name evidence="2" type="ORF">PHYPSEUDO_009141</name>
</gene>
<dbReference type="Proteomes" id="UP000694044">
    <property type="component" value="Unassembled WGS sequence"/>
</dbReference>
<protein>
    <submittedName>
        <fullName evidence="2">Uncharacterized protein</fullName>
    </submittedName>
</protein>
<evidence type="ECO:0000313" key="2">
    <source>
        <dbReference type="EMBL" id="KAG7379009.1"/>
    </source>
</evidence>
<reference evidence="2" key="1">
    <citation type="submission" date="2021-02" db="EMBL/GenBank/DDBJ databases">
        <authorList>
            <person name="Palmer J.M."/>
        </authorList>
    </citation>
    <scope>NUCLEOTIDE SEQUENCE</scope>
    <source>
        <strain evidence="2">SCRP734</strain>
    </source>
</reference>
<dbReference type="EMBL" id="JAGDFM010000378">
    <property type="protein sequence ID" value="KAG7379009.1"/>
    <property type="molecule type" value="Genomic_DNA"/>
</dbReference>
<name>A0A8T1VFS7_9STRA</name>
<feature type="chain" id="PRO_5035760994" evidence="1">
    <location>
        <begin position="24"/>
        <end position="60"/>
    </location>
</feature>
<keyword evidence="1" id="KW-0732">Signal</keyword>
<sequence length="60" mass="6236">MKLPSILSLGLLALLGTQIPADAQSTCGPRVRRSWDALTDADKATYKGAIAAAMDSGAYI</sequence>
<comment type="caution">
    <text evidence="2">The sequence shown here is derived from an EMBL/GenBank/DDBJ whole genome shotgun (WGS) entry which is preliminary data.</text>
</comment>
<accession>A0A8T1VFS7</accession>